<proteinExistence type="predicted"/>
<organism evidence="1 2">
    <name type="scientific">Micromonospora qiuiae</name>
    <dbReference type="NCBI Taxonomy" id="502268"/>
    <lineage>
        <taxon>Bacteria</taxon>
        <taxon>Bacillati</taxon>
        <taxon>Actinomycetota</taxon>
        <taxon>Actinomycetes</taxon>
        <taxon>Micromonosporales</taxon>
        <taxon>Micromonosporaceae</taxon>
        <taxon>Micromonospora</taxon>
    </lineage>
</organism>
<evidence type="ECO:0000313" key="1">
    <source>
        <dbReference type="EMBL" id="GIJ28871.1"/>
    </source>
</evidence>
<accession>A0ABQ4JH99</accession>
<dbReference type="EMBL" id="BOPC01000056">
    <property type="protein sequence ID" value="GIJ28871.1"/>
    <property type="molecule type" value="Genomic_DNA"/>
</dbReference>
<dbReference type="RefSeq" id="WP_204036371.1">
    <property type="nucleotide sequence ID" value="NZ_BOPC01000056.1"/>
</dbReference>
<keyword evidence="2" id="KW-1185">Reference proteome</keyword>
<gene>
    <name evidence="1" type="ORF">Vqi01_40330</name>
</gene>
<name>A0ABQ4JH99_9ACTN</name>
<dbReference type="Proteomes" id="UP000653076">
    <property type="component" value="Unassembled WGS sequence"/>
</dbReference>
<evidence type="ECO:0000313" key="2">
    <source>
        <dbReference type="Proteomes" id="UP000653076"/>
    </source>
</evidence>
<comment type="caution">
    <text evidence="1">The sequence shown here is derived from an EMBL/GenBank/DDBJ whole genome shotgun (WGS) entry which is preliminary data.</text>
</comment>
<reference evidence="1 2" key="1">
    <citation type="submission" date="2021-01" db="EMBL/GenBank/DDBJ databases">
        <title>Whole genome shotgun sequence of Verrucosispora qiuiae NBRC 106684.</title>
        <authorList>
            <person name="Komaki H."/>
            <person name="Tamura T."/>
        </authorList>
    </citation>
    <scope>NUCLEOTIDE SEQUENCE [LARGE SCALE GENOMIC DNA]</scope>
    <source>
        <strain evidence="1 2">NBRC 106684</strain>
    </source>
</reference>
<protein>
    <submittedName>
        <fullName evidence="1">Uncharacterized protein</fullName>
    </submittedName>
</protein>
<sequence>MMGDRSTSPADLVFDGLTNRELMVEHFPMLLSSGIPDIGLTVHSHFLTVLATAGQSQGYSAVAECPIWWARDNGLGDVRADSVWFDKHSGEASLAFEFERFERGDEGKLRGKVENLAVASTASPGLKLCVLIYWVRSGSAPRSMDATIATYREGFRRRGSDVDPARTPLMIIKCVMRPAPDSERLVFGEFLRDERNERLALGRAQAWR</sequence>